<dbReference type="AlphaFoldDB" id="A0A0B6YVX3"/>
<gene>
    <name evidence="1" type="primary">ORF37817</name>
</gene>
<accession>A0A0B6YVX3</accession>
<feature type="non-terminal residue" evidence="1">
    <location>
        <position position="177"/>
    </location>
</feature>
<organism evidence="1">
    <name type="scientific">Arion vulgaris</name>
    <dbReference type="NCBI Taxonomy" id="1028688"/>
    <lineage>
        <taxon>Eukaryota</taxon>
        <taxon>Metazoa</taxon>
        <taxon>Spiralia</taxon>
        <taxon>Lophotrochozoa</taxon>
        <taxon>Mollusca</taxon>
        <taxon>Gastropoda</taxon>
        <taxon>Heterobranchia</taxon>
        <taxon>Euthyneura</taxon>
        <taxon>Panpulmonata</taxon>
        <taxon>Eupulmonata</taxon>
        <taxon>Stylommatophora</taxon>
        <taxon>Helicina</taxon>
        <taxon>Arionoidea</taxon>
        <taxon>Arionidae</taxon>
        <taxon>Arion</taxon>
    </lineage>
</organism>
<feature type="non-terminal residue" evidence="1">
    <location>
        <position position="1"/>
    </location>
</feature>
<protein>
    <submittedName>
        <fullName evidence="1">Uncharacterized protein</fullName>
    </submittedName>
</protein>
<proteinExistence type="predicted"/>
<reference evidence="1" key="1">
    <citation type="submission" date="2014-12" db="EMBL/GenBank/DDBJ databases">
        <title>Insight into the proteome of Arion vulgaris.</title>
        <authorList>
            <person name="Aradska J."/>
            <person name="Bulat T."/>
            <person name="Smidak R."/>
            <person name="Sarate P."/>
            <person name="Gangsoo J."/>
            <person name="Sialana F."/>
            <person name="Bilban M."/>
            <person name="Lubec G."/>
        </authorList>
    </citation>
    <scope>NUCLEOTIDE SEQUENCE</scope>
    <source>
        <tissue evidence="1">Skin</tissue>
    </source>
</reference>
<sequence length="177" mass="20530">SGLDISISVSEVYLVPDYHDIETVDDTALFHRLLDPSQKTKYYYNYVQNHYCRHPLPDYYSIQLETIANRTSSAQVVRCDSQDESVPKCPDRYKDGDRYLKWNINSPCESFKTTKQATLKDGPNSVVCTEETDLLRHVFHRARPTTQEYMFPSRECEYHRQQCQQCLLSAACPTNSG</sequence>
<dbReference type="EMBL" id="HACG01013041">
    <property type="protein sequence ID" value="CEK59906.1"/>
    <property type="molecule type" value="Transcribed_RNA"/>
</dbReference>
<name>A0A0B6YVX3_9EUPU</name>
<evidence type="ECO:0000313" key="1">
    <source>
        <dbReference type="EMBL" id="CEK59906.1"/>
    </source>
</evidence>